<evidence type="ECO:0000313" key="3">
    <source>
        <dbReference type="Proteomes" id="UP001239782"/>
    </source>
</evidence>
<evidence type="ECO:0000256" key="1">
    <source>
        <dbReference type="SAM" id="SignalP"/>
    </source>
</evidence>
<keyword evidence="1" id="KW-0732">Signal</keyword>
<feature type="signal peptide" evidence="1">
    <location>
        <begin position="1"/>
        <end position="18"/>
    </location>
</feature>
<sequence>MKTLFYLAVIFLHLGVAAVDGKTQNYRSPGKPQAPIELDYQPFTKPLVAGQRAQLELRFKVAQEVEQLSVETSERTDQAVLQKTGVKHLKVAQNGLSEAMSVGISVPKNGIYYISVIATTDTAGQKLSRTFAIPVIVGKADWDAYLKPDGELTKDHNGRRILVQPAHETIQD</sequence>
<dbReference type="RefSeq" id="WP_309200934.1">
    <property type="nucleotide sequence ID" value="NZ_CP133548.1"/>
</dbReference>
<reference evidence="2 3" key="1">
    <citation type="submission" date="2023-08" db="EMBL/GenBank/DDBJ databases">
        <title>Pleionea litopenaei sp. nov., isolated from stomach of juvenile Litopenaeus vannamei.</title>
        <authorList>
            <person name="Rho A.M."/>
            <person name="Hwang C.Y."/>
        </authorList>
    </citation>
    <scope>NUCLEOTIDE SEQUENCE [LARGE SCALE GENOMIC DNA]</scope>
    <source>
        <strain evidence="2 3">HL-JVS1</strain>
    </source>
</reference>
<dbReference type="KEGG" id="plei:Q9312_11195"/>
<gene>
    <name evidence="2" type="ORF">Q9312_11195</name>
</gene>
<name>A0AA51X5L8_9GAMM</name>
<proteinExistence type="predicted"/>
<evidence type="ECO:0000313" key="2">
    <source>
        <dbReference type="EMBL" id="WMS85781.1"/>
    </source>
</evidence>
<dbReference type="Proteomes" id="UP001239782">
    <property type="component" value="Chromosome"/>
</dbReference>
<keyword evidence="3" id="KW-1185">Reference proteome</keyword>
<feature type="chain" id="PRO_5041217445" evidence="1">
    <location>
        <begin position="19"/>
        <end position="172"/>
    </location>
</feature>
<protein>
    <submittedName>
        <fullName evidence="2">Uncharacterized protein</fullName>
    </submittedName>
</protein>
<organism evidence="2 3">
    <name type="scientific">Pleionea litopenaei</name>
    <dbReference type="NCBI Taxonomy" id="3070815"/>
    <lineage>
        <taxon>Bacteria</taxon>
        <taxon>Pseudomonadati</taxon>
        <taxon>Pseudomonadota</taxon>
        <taxon>Gammaproteobacteria</taxon>
        <taxon>Oceanospirillales</taxon>
        <taxon>Pleioneaceae</taxon>
        <taxon>Pleionea</taxon>
    </lineage>
</organism>
<accession>A0AA51X5L8</accession>
<dbReference type="AlphaFoldDB" id="A0AA51X5L8"/>
<dbReference type="EMBL" id="CP133548">
    <property type="protein sequence ID" value="WMS85781.1"/>
    <property type="molecule type" value="Genomic_DNA"/>
</dbReference>